<feature type="signal peptide" evidence="1">
    <location>
        <begin position="1"/>
        <end position="21"/>
    </location>
</feature>
<keyword evidence="3" id="KW-1185">Reference proteome</keyword>
<accession>A0AAW9RUG5</accession>
<organism evidence="2 3">
    <name type="scientific">Rapidithrix thailandica</name>
    <dbReference type="NCBI Taxonomy" id="413964"/>
    <lineage>
        <taxon>Bacteria</taxon>
        <taxon>Pseudomonadati</taxon>
        <taxon>Bacteroidota</taxon>
        <taxon>Cytophagia</taxon>
        <taxon>Cytophagales</taxon>
        <taxon>Flammeovirgaceae</taxon>
        <taxon>Rapidithrix</taxon>
    </lineage>
</organism>
<feature type="chain" id="PRO_5043364934" evidence="1">
    <location>
        <begin position="22"/>
        <end position="126"/>
    </location>
</feature>
<comment type="caution">
    <text evidence="2">The sequence shown here is derived from an EMBL/GenBank/DDBJ whole genome shotgun (WGS) entry which is preliminary data.</text>
</comment>
<name>A0AAW9RUG5_9BACT</name>
<reference evidence="2 3" key="1">
    <citation type="submission" date="2024-04" db="EMBL/GenBank/DDBJ databases">
        <title>Novel genus in family Flammeovirgaceae.</title>
        <authorList>
            <person name="Nguyen T.H."/>
            <person name="Vuong T.Q."/>
            <person name="Le H."/>
            <person name="Kim S.-G."/>
        </authorList>
    </citation>
    <scope>NUCLEOTIDE SEQUENCE [LARGE SCALE GENOMIC DNA]</scope>
    <source>
        <strain evidence="2 3">JCM 23209</strain>
    </source>
</reference>
<dbReference type="AlphaFoldDB" id="A0AAW9RUG5"/>
<dbReference type="Proteomes" id="UP001403385">
    <property type="component" value="Unassembled WGS sequence"/>
</dbReference>
<evidence type="ECO:0000313" key="2">
    <source>
        <dbReference type="EMBL" id="MEN7548399.1"/>
    </source>
</evidence>
<sequence length="126" mass="14367">MRTNMFLSVLFGMLMTASLTGCIYIDEADVNPQPGAAILEIYVYRLGNDEPVSGRPVQVYWTKEDARNQVNAISSRTYTRSDGTATIYNLPYGHRLWVRVDQVLIFDTERTSRLHEGINYLNIGIF</sequence>
<protein>
    <submittedName>
        <fullName evidence="2">Uncharacterized protein</fullName>
    </submittedName>
</protein>
<dbReference type="EMBL" id="JBDKWZ010000005">
    <property type="protein sequence ID" value="MEN7548399.1"/>
    <property type="molecule type" value="Genomic_DNA"/>
</dbReference>
<dbReference type="PROSITE" id="PS51257">
    <property type="entry name" value="PROKAR_LIPOPROTEIN"/>
    <property type="match status" value="1"/>
</dbReference>
<gene>
    <name evidence="2" type="ORF">AAG747_10800</name>
</gene>
<keyword evidence="1" id="KW-0732">Signal</keyword>
<dbReference type="RefSeq" id="WP_346821178.1">
    <property type="nucleotide sequence ID" value="NZ_JBDKWZ010000005.1"/>
</dbReference>
<evidence type="ECO:0000313" key="3">
    <source>
        <dbReference type="Proteomes" id="UP001403385"/>
    </source>
</evidence>
<evidence type="ECO:0000256" key="1">
    <source>
        <dbReference type="SAM" id="SignalP"/>
    </source>
</evidence>
<proteinExistence type="predicted"/>